<protein>
    <submittedName>
        <fullName evidence="2">Uncharacterized protein</fullName>
    </submittedName>
</protein>
<reference evidence="2 3" key="1">
    <citation type="journal article" date="2019" name="Environ. Microbiol.">
        <title>An active ?-lactamase is a part of an orchestrated cell wall stress resistance network of Bacillus subtilis and related rhizosphere species.</title>
        <authorList>
            <person name="Bucher T."/>
            <person name="Keren-Paz A."/>
            <person name="Hausser J."/>
            <person name="Olender T."/>
            <person name="Cytryn E."/>
            <person name="Kolodkin-Gal I."/>
        </authorList>
    </citation>
    <scope>NUCLEOTIDE SEQUENCE [LARGE SCALE GENOMIC DNA]</scope>
    <source>
        <strain evidence="2 3">I4</strain>
    </source>
</reference>
<gene>
    <name evidence="2" type="ORF">FC678_08970</name>
</gene>
<sequence length="64" mass="7428">MEAIIFFVYITIGLFILYIVIETAVRKGINNSIIGQFLEKKYGVKEDKKSFLDDDLDNENKTDH</sequence>
<evidence type="ECO:0000313" key="3">
    <source>
        <dbReference type="Proteomes" id="UP000309170"/>
    </source>
</evidence>
<dbReference type="EMBL" id="SZNT01000100">
    <property type="protein sequence ID" value="TKH12725.1"/>
    <property type="molecule type" value="Genomic_DNA"/>
</dbReference>
<keyword evidence="1" id="KW-1133">Transmembrane helix</keyword>
<name>A0A9X8ZIY2_9BACI</name>
<dbReference type="OrthoDB" id="2439508at2"/>
<keyword evidence="1" id="KW-0812">Transmembrane</keyword>
<dbReference type="Proteomes" id="UP000309170">
    <property type="component" value="Unassembled WGS sequence"/>
</dbReference>
<accession>A0A9X8ZIY2</accession>
<keyword evidence="1" id="KW-0472">Membrane</keyword>
<evidence type="ECO:0000256" key="1">
    <source>
        <dbReference type="SAM" id="Phobius"/>
    </source>
</evidence>
<evidence type="ECO:0000313" key="2">
    <source>
        <dbReference type="EMBL" id="TKH12725.1"/>
    </source>
</evidence>
<dbReference type="RefSeq" id="WP_137018549.1">
    <property type="nucleotide sequence ID" value="NZ_SZNS01000038.1"/>
</dbReference>
<proteinExistence type="predicted"/>
<feature type="transmembrane region" description="Helical" evidence="1">
    <location>
        <begin position="6"/>
        <end position="25"/>
    </location>
</feature>
<comment type="caution">
    <text evidence="2">The sequence shown here is derived from an EMBL/GenBank/DDBJ whole genome shotgun (WGS) entry which is preliminary data.</text>
</comment>
<dbReference type="AlphaFoldDB" id="A0A9X8ZIY2"/>
<organism evidence="2 3">
    <name type="scientific">Peribacillus simplex</name>
    <dbReference type="NCBI Taxonomy" id="1478"/>
    <lineage>
        <taxon>Bacteria</taxon>
        <taxon>Bacillati</taxon>
        <taxon>Bacillota</taxon>
        <taxon>Bacilli</taxon>
        <taxon>Bacillales</taxon>
        <taxon>Bacillaceae</taxon>
        <taxon>Peribacillus</taxon>
    </lineage>
</organism>